<gene>
    <name evidence="1" type="ORF">PBRASI_LOCUS4152</name>
</gene>
<evidence type="ECO:0000313" key="1">
    <source>
        <dbReference type="EMBL" id="CAG8531873.1"/>
    </source>
</evidence>
<accession>A0A9N9FGQ1</accession>
<dbReference type="Proteomes" id="UP000789739">
    <property type="component" value="Unassembled WGS sequence"/>
</dbReference>
<keyword evidence="2" id="KW-1185">Reference proteome</keyword>
<dbReference type="AlphaFoldDB" id="A0A9N9FGQ1"/>
<evidence type="ECO:0000313" key="2">
    <source>
        <dbReference type="Proteomes" id="UP000789739"/>
    </source>
</evidence>
<sequence>MVLPNDVSYYGYKFCADHKWLQESVTRITSAGVWKRSTKNIVPTLFKLSPWR</sequence>
<proteinExistence type="predicted"/>
<dbReference type="EMBL" id="CAJVPI010000413">
    <property type="protein sequence ID" value="CAG8531873.1"/>
    <property type="molecule type" value="Genomic_DNA"/>
</dbReference>
<comment type="caution">
    <text evidence="1">The sequence shown here is derived from an EMBL/GenBank/DDBJ whole genome shotgun (WGS) entry which is preliminary data.</text>
</comment>
<protein>
    <submittedName>
        <fullName evidence="1">8536_t:CDS:1</fullName>
    </submittedName>
</protein>
<organism evidence="1 2">
    <name type="scientific">Paraglomus brasilianum</name>
    <dbReference type="NCBI Taxonomy" id="144538"/>
    <lineage>
        <taxon>Eukaryota</taxon>
        <taxon>Fungi</taxon>
        <taxon>Fungi incertae sedis</taxon>
        <taxon>Mucoromycota</taxon>
        <taxon>Glomeromycotina</taxon>
        <taxon>Glomeromycetes</taxon>
        <taxon>Paraglomerales</taxon>
        <taxon>Paraglomeraceae</taxon>
        <taxon>Paraglomus</taxon>
    </lineage>
</organism>
<name>A0A9N9FGQ1_9GLOM</name>
<reference evidence="1" key="1">
    <citation type="submission" date="2021-06" db="EMBL/GenBank/DDBJ databases">
        <authorList>
            <person name="Kallberg Y."/>
            <person name="Tangrot J."/>
            <person name="Rosling A."/>
        </authorList>
    </citation>
    <scope>NUCLEOTIDE SEQUENCE</scope>
    <source>
        <strain evidence="1">BR232B</strain>
    </source>
</reference>